<sequence length="186" mass="19452">MTEQSKTWRATTRTWSVSSDTPEARDAGTGQLIGVSEQWRYESSDDDGDGPFSVEINNGAVTVNGRHYGSLDAVPRAERERIEAVRDSLSGDGLLSLLRQAGVDTRVLGAAAVRDNPAKPDFVIETDIPDVRAAATPGQLAPPPTPVDAGSAAPGAVPQSGGLRRIVLIAVALGLAWAALRLTGVV</sequence>
<keyword evidence="2" id="KW-1133">Transmembrane helix</keyword>
<feature type="transmembrane region" description="Helical" evidence="2">
    <location>
        <begin position="166"/>
        <end position="184"/>
    </location>
</feature>
<gene>
    <name evidence="3" type="ORF">LMG26788_00097</name>
</gene>
<keyword evidence="2" id="KW-0472">Membrane</keyword>
<feature type="compositionally biased region" description="Polar residues" evidence="1">
    <location>
        <begin position="1"/>
        <end position="21"/>
    </location>
</feature>
<evidence type="ECO:0000256" key="2">
    <source>
        <dbReference type="SAM" id="Phobius"/>
    </source>
</evidence>
<keyword evidence="2" id="KW-0812">Transmembrane</keyword>
<accession>A0A6S7CNI0</accession>
<evidence type="ECO:0000313" key="3">
    <source>
        <dbReference type="EMBL" id="CAB3817589.1"/>
    </source>
</evidence>
<keyword evidence="4" id="KW-1185">Reference proteome</keyword>
<dbReference type="RefSeq" id="WP_175135306.1">
    <property type="nucleotide sequence ID" value="NZ_CADIJV010000036.1"/>
</dbReference>
<evidence type="ECO:0000313" key="4">
    <source>
        <dbReference type="Proteomes" id="UP000494203"/>
    </source>
</evidence>
<dbReference type="EMBL" id="CADIKZ010000001">
    <property type="protein sequence ID" value="CAB3817589.1"/>
    <property type="molecule type" value="Genomic_DNA"/>
</dbReference>
<protein>
    <submittedName>
        <fullName evidence="3">Uncharacterized protein</fullName>
    </submittedName>
</protein>
<dbReference type="Proteomes" id="UP000494203">
    <property type="component" value="Unassembled WGS sequence"/>
</dbReference>
<feature type="region of interest" description="Disordered" evidence="1">
    <location>
        <begin position="134"/>
        <end position="155"/>
    </location>
</feature>
<name>A0A6S7CNI0_9BURK</name>
<organism evidence="3 4">
    <name type="scientific">Achromobacter pulmonis</name>
    <dbReference type="NCBI Taxonomy" id="1389932"/>
    <lineage>
        <taxon>Bacteria</taxon>
        <taxon>Pseudomonadati</taxon>
        <taxon>Pseudomonadota</taxon>
        <taxon>Betaproteobacteria</taxon>
        <taxon>Burkholderiales</taxon>
        <taxon>Alcaligenaceae</taxon>
        <taxon>Achromobacter</taxon>
    </lineage>
</organism>
<proteinExistence type="predicted"/>
<evidence type="ECO:0000256" key="1">
    <source>
        <dbReference type="SAM" id="MobiDB-lite"/>
    </source>
</evidence>
<reference evidence="3 4" key="1">
    <citation type="submission" date="2020-04" db="EMBL/GenBank/DDBJ databases">
        <authorList>
            <person name="De Canck E."/>
        </authorList>
    </citation>
    <scope>NUCLEOTIDE SEQUENCE [LARGE SCALE GENOMIC DNA]</scope>
    <source>
        <strain evidence="3 4">LMG 26788</strain>
    </source>
</reference>
<feature type="region of interest" description="Disordered" evidence="1">
    <location>
        <begin position="1"/>
        <end position="27"/>
    </location>
</feature>
<dbReference type="AlphaFoldDB" id="A0A6S7CNI0"/>